<evidence type="ECO:0000256" key="9">
    <source>
        <dbReference type="SAM" id="Phobius"/>
    </source>
</evidence>
<evidence type="ECO:0000256" key="1">
    <source>
        <dbReference type="ARBA" id="ARBA00004653"/>
    </source>
</evidence>
<proteinExistence type="inferred from homology"/>
<evidence type="ECO:0000256" key="8">
    <source>
        <dbReference type="ARBA" id="ARBA00034557"/>
    </source>
</evidence>
<name>A0AA35JSG0_9SAUR</name>
<keyword evidence="3 9" id="KW-1133">Transmembrane helix</keyword>
<dbReference type="GO" id="GO:0000139">
    <property type="term" value="C:Golgi membrane"/>
    <property type="evidence" value="ECO:0007669"/>
    <property type="project" value="UniProtKB-SubCell"/>
</dbReference>
<reference evidence="10" key="1">
    <citation type="submission" date="2022-12" db="EMBL/GenBank/DDBJ databases">
        <authorList>
            <person name="Alioto T."/>
            <person name="Alioto T."/>
            <person name="Gomez Garrido J."/>
        </authorList>
    </citation>
    <scope>NUCLEOTIDE SEQUENCE</scope>
</reference>
<feature type="transmembrane region" description="Helical" evidence="9">
    <location>
        <begin position="70"/>
        <end position="90"/>
    </location>
</feature>
<comment type="subcellular location">
    <subcellularLocation>
        <location evidence="1">Golgi apparatus membrane</location>
        <topology evidence="1">Multi-pass membrane protein</topology>
    </subcellularLocation>
</comment>
<evidence type="ECO:0000313" key="10">
    <source>
        <dbReference type="EMBL" id="CAI5764434.1"/>
    </source>
</evidence>
<comment type="similarity">
    <text evidence="6">Belongs to the LYSET family.</text>
</comment>
<dbReference type="Proteomes" id="UP001178461">
    <property type="component" value="Chromosome 1"/>
</dbReference>
<evidence type="ECO:0000313" key="11">
    <source>
        <dbReference type="Proteomes" id="UP001178461"/>
    </source>
</evidence>
<organism evidence="10 11">
    <name type="scientific">Podarcis lilfordi</name>
    <name type="common">Lilford's wall lizard</name>
    <dbReference type="NCBI Taxonomy" id="74358"/>
    <lineage>
        <taxon>Eukaryota</taxon>
        <taxon>Metazoa</taxon>
        <taxon>Chordata</taxon>
        <taxon>Craniata</taxon>
        <taxon>Vertebrata</taxon>
        <taxon>Euteleostomi</taxon>
        <taxon>Lepidosauria</taxon>
        <taxon>Squamata</taxon>
        <taxon>Bifurcata</taxon>
        <taxon>Unidentata</taxon>
        <taxon>Episquamata</taxon>
        <taxon>Laterata</taxon>
        <taxon>Lacertibaenia</taxon>
        <taxon>Lacertidae</taxon>
        <taxon>Podarcis</taxon>
    </lineage>
</organism>
<feature type="transmembrane region" description="Helical" evidence="9">
    <location>
        <begin position="130"/>
        <end position="149"/>
    </location>
</feature>
<dbReference type="PANTHER" id="PTHR31925:SF1">
    <property type="entry name" value="LYSOSOMAL ENZYME TRAFFICKING FACTOR"/>
    <property type="match status" value="1"/>
</dbReference>
<keyword evidence="5 9" id="KW-0472">Membrane</keyword>
<evidence type="ECO:0000256" key="7">
    <source>
        <dbReference type="ARBA" id="ARBA00034539"/>
    </source>
</evidence>
<keyword evidence="11" id="KW-1185">Reference proteome</keyword>
<dbReference type="AlphaFoldDB" id="A0AA35JSG0"/>
<accession>A0AA35JSG0</accession>
<dbReference type="InterPro" id="IPR028024">
    <property type="entry name" value="LYSET"/>
</dbReference>
<dbReference type="EMBL" id="OX395126">
    <property type="protein sequence ID" value="CAI5764434.1"/>
    <property type="molecule type" value="Genomic_DNA"/>
</dbReference>
<protein>
    <recommendedName>
        <fullName evidence="7">Lysosomal enzyme trafficking factor</fullName>
    </recommendedName>
    <alternativeName>
        <fullName evidence="8">Transmembrane protein 251</fullName>
    </alternativeName>
</protein>
<evidence type="ECO:0000256" key="5">
    <source>
        <dbReference type="ARBA" id="ARBA00023136"/>
    </source>
</evidence>
<dbReference type="Pfam" id="PF15190">
    <property type="entry name" value="TMEM251"/>
    <property type="match status" value="1"/>
</dbReference>
<evidence type="ECO:0000256" key="2">
    <source>
        <dbReference type="ARBA" id="ARBA00022692"/>
    </source>
</evidence>
<gene>
    <name evidence="10" type="ORF">PODLI_1B038991</name>
</gene>
<sequence>MSRGTGSRARRRRALEGRRKGWALRAARQERRRGEEGRAACALSSWLFVPVFSGGGRFRAWRMMNFRQRMGWIGVGLYLIASAAAFYYVFEINETYNRLALEHIQQPPEKLREETTWMHSLKTRLLSVPFWLWTIIFLIPYLQMFLFLYSCTRADPKTVGYCIIPICLAVVCNRHQTFAKASNQISRLQLIDT</sequence>
<keyword evidence="2 9" id="KW-0812">Transmembrane</keyword>
<evidence type="ECO:0000256" key="6">
    <source>
        <dbReference type="ARBA" id="ARBA00034485"/>
    </source>
</evidence>
<keyword evidence="4" id="KW-0333">Golgi apparatus</keyword>
<evidence type="ECO:0000256" key="3">
    <source>
        <dbReference type="ARBA" id="ARBA00022989"/>
    </source>
</evidence>
<dbReference type="PANTHER" id="PTHR31925">
    <property type="entry name" value="TRANSMEMBRANE PROTEIN 251"/>
    <property type="match status" value="1"/>
</dbReference>
<evidence type="ECO:0000256" key="4">
    <source>
        <dbReference type="ARBA" id="ARBA00023034"/>
    </source>
</evidence>